<dbReference type="Proteomes" id="UP000290909">
    <property type="component" value="Chromosome"/>
</dbReference>
<keyword evidence="2" id="KW-0813">Transport</keyword>
<dbReference type="InterPro" id="IPR003593">
    <property type="entry name" value="AAA+_ATPase"/>
</dbReference>
<evidence type="ECO:0000313" key="8">
    <source>
        <dbReference type="Proteomes" id="UP000290909"/>
    </source>
</evidence>
<evidence type="ECO:0000256" key="3">
    <source>
        <dbReference type="ARBA" id="ARBA00022741"/>
    </source>
</evidence>
<accession>A0A449BL63</accession>
<evidence type="ECO:0000256" key="4">
    <source>
        <dbReference type="ARBA" id="ARBA00022840"/>
    </source>
</evidence>
<dbReference type="Pfam" id="PF00005">
    <property type="entry name" value="ABC_tran"/>
    <property type="match status" value="2"/>
</dbReference>
<feature type="coiled-coil region" evidence="5">
    <location>
        <begin position="125"/>
        <end position="188"/>
    </location>
</feature>
<dbReference type="CDD" id="cd03257">
    <property type="entry name" value="ABC_NikE_OppD_transporters"/>
    <property type="match status" value="1"/>
</dbReference>
<evidence type="ECO:0000256" key="5">
    <source>
        <dbReference type="SAM" id="Coils"/>
    </source>
</evidence>
<dbReference type="InterPro" id="IPR027417">
    <property type="entry name" value="P-loop_NTPase"/>
</dbReference>
<organism evidence="7 8">
    <name type="scientific">Acholeplasma hippikon</name>
    <dbReference type="NCBI Taxonomy" id="264636"/>
    <lineage>
        <taxon>Bacteria</taxon>
        <taxon>Bacillati</taxon>
        <taxon>Mycoplasmatota</taxon>
        <taxon>Mollicutes</taxon>
        <taxon>Acholeplasmatales</taxon>
        <taxon>Acholeplasmataceae</taxon>
        <taxon>Acholeplasma</taxon>
    </lineage>
</organism>
<evidence type="ECO:0000313" key="7">
    <source>
        <dbReference type="EMBL" id="VEU83170.1"/>
    </source>
</evidence>
<dbReference type="PROSITE" id="PS50893">
    <property type="entry name" value="ABC_TRANSPORTER_2"/>
    <property type="match status" value="1"/>
</dbReference>
<keyword evidence="7" id="KW-0378">Hydrolase</keyword>
<dbReference type="InterPro" id="IPR017871">
    <property type="entry name" value="ABC_transporter-like_CS"/>
</dbReference>
<evidence type="ECO:0000259" key="6">
    <source>
        <dbReference type="PROSITE" id="PS50893"/>
    </source>
</evidence>
<dbReference type="KEGG" id="ahk:NCTC10172_01227"/>
<comment type="similarity">
    <text evidence="1">Belongs to the ABC transporter superfamily.</text>
</comment>
<dbReference type="SUPFAM" id="SSF52540">
    <property type="entry name" value="P-loop containing nucleoside triphosphate hydrolases"/>
    <property type="match status" value="1"/>
</dbReference>
<dbReference type="Pfam" id="PF08352">
    <property type="entry name" value="oligo_HPY"/>
    <property type="match status" value="1"/>
</dbReference>
<dbReference type="PANTHER" id="PTHR43776:SF7">
    <property type="entry name" value="D,D-DIPEPTIDE TRANSPORT ATP-BINDING PROTEIN DDPF-RELATED"/>
    <property type="match status" value="1"/>
</dbReference>
<evidence type="ECO:0000256" key="1">
    <source>
        <dbReference type="ARBA" id="ARBA00005417"/>
    </source>
</evidence>
<dbReference type="AlphaFoldDB" id="A0A449BL63"/>
<dbReference type="SMART" id="SM00382">
    <property type="entry name" value="AAA"/>
    <property type="match status" value="1"/>
</dbReference>
<name>A0A449BL63_9MOLU</name>
<dbReference type="PROSITE" id="PS00211">
    <property type="entry name" value="ABC_TRANSPORTER_1"/>
    <property type="match status" value="1"/>
</dbReference>
<sequence length="474" mass="53983">MTENNNDVILKVVNLKQHFKTGVGKYKMLNKAVDGVSFEVKRGEVFSLVGESGCGKTTTGRTIIKIYKPTDGEVYLLGKRIVAGTKGCKDEIAKLKAELPIKIKEIKLDVNLSEADKTSKIVELKAQTKSRIDELKAEIKQRNHDQNTKYRPAKEEVEAYKEAAKKRIAELKELIRKENAAFAAFKAQAFKQTDSLPANTDPDTKERIHNEELAIYREVRRKKNKAVREYQSEITTQITSPKFFNRPLLNKMQMVFQDPIDSLNPRMNVKDIIAESLYINGIKHDDIVLEKVYEVLKLVGLQPDHADHYPHEFSGGQRQRVGIARAIISEPQLIIADEPISALDVSIQAQVINLLNELRHKLGLTILFIAHDLSVVKFLSDRIAIMYLGKIVEMGSKDKVFNNPLHPYTLSLISSIPMPDPDFERARKGVIKYDPRVHDYSVDKPTLREIEPDHLIYANDKEFEEYKKKLAANK</sequence>
<dbReference type="STRING" id="1408416.GCA_000702765_01292"/>
<dbReference type="GO" id="GO:0055085">
    <property type="term" value="P:transmembrane transport"/>
    <property type="evidence" value="ECO:0007669"/>
    <property type="project" value="UniProtKB-ARBA"/>
</dbReference>
<feature type="domain" description="ABC transporter" evidence="6">
    <location>
        <begin position="10"/>
        <end position="413"/>
    </location>
</feature>
<dbReference type="InterPro" id="IPR050319">
    <property type="entry name" value="ABC_transp_ATP-bind"/>
</dbReference>
<evidence type="ECO:0000256" key="2">
    <source>
        <dbReference type="ARBA" id="ARBA00022448"/>
    </source>
</evidence>
<dbReference type="InterPro" id="IPR013563">
    <property type="entry name" value="Oligopep_ABC_C"/>
</dbReference>
<proteinExistence type="inferred from homology"/>
<keyword evidence="3" id="KW-0547">Nucleotide-binding</keyword>
<keyword evidence="8" id="KW-1185">Reference proteome</keyword>
<dbReference type="GO" id="GO:0005524">
    <property type="term" value="F:ATP binding"/>
    <property type="evidence" value="ECO:0007669"/>
    <property type="project" value="UniProtKB-KW"/>
</dbReference>
<dbReference type="EMBL" id="LR215050">
    <property type="protein sequence ID" value="VEU83170.1"/>
    <property type="molecule type" value="Genomic_DNA"/>
</dbReference>
<dbReference type="InterPro" id="IPR003439">
    <property type="entry name" value="ABC_transporter-like_ATP-bd"/>
</dbReference>
<reference evidence="7 8" key="1">
    <citation type="submission" date="2019-01" db="EMBL/GenBank/DDBJ databases">
        <authorList>
            <consortium name="Pathogen Informatics"/>
        </authorList>
    </citation>
    <scope>NUCLEOTIDE SEQUENCE [LARGE SCALE GENOMIC DNA]</scope>
    <source>
        <strain evidence="7 8">NCTC10172</strain>
    </source>
</reference>
<protein>
    <submittedName>
        <fullName evidence="7">Phosphate ABC transporter ATP-binding protein</fullName>
        <ecNumber evidence="7">3.6.3.-</ecNumber>
    </submittedName>
</protein>
<keyword evidence="4 7" id="KW-0067">ATP-binding</keyword>
<gene>
    <name evidence="7" type="primary">pstB_2</name>
    <name evidence="7" type="ORF">NCTC10172_01227</name>
</gene>
<dbReference type="EC" id="3.6.3.-" evidence="7"/>
<dbReference type="GO" id="GO:0016887">
    <property type="term" value="F:ATP hydrolysis activity"/>
    <property type="evidence" value="ECO:0007669"/>
    <property type="project" value="InterPro"/>
</dbReference>
<keyword evidence="5" id="KW-0175">Coiled coil</keyword>
<dbReference type="GO" id="GO:0015833">
    <property type="term" value="P:peptide transport"/>
    <property type="evidence" value="ECO:0007669"/>
    <property type="project" value="InterPro"/>
</dbReference>
<dbReference type="PANTHER" id="PTHR43776">
    <property type="entry name" value="TRANSPORT ATP-BINDING PROTEIN"/>
    <property type="match status" value="1"/>
</dbReference>
<dbReference type="Gene3D" id="3.40.50.300">
    <property type="entry name" value="P-loop containing nucleotide triphosphate hydrolases"/>
    <property type="match status" value="1"/>
</dbReference>